<evidence type="ECO:0000256" key="1">
    <source>
        <dbReference type="SAM" id="MobiDB-lite"/>
    </source>
</evidence>
<protein>
    <submittedName>
        <fullName evidence="3">Uncharacterized protein</fullName>
    </submittedName>
</protein>
<evidence type="ECO:0000256" key="2">
    <source>
        <dbReference type="SAM" id="SignalP"/>
    </source>
</evidence>
<organism evidence="3 4">
    <name type="scientific">Mycoemilia scoparia</name>
    <dbReference type="NCBI Taxonomy" id="417184"/>
    <lineage>
        <taxon>Eukaryota</taxon>
        <taxon>Fungi</taxon>
        <taxon>Fungi incertae sedis</taxon>
        <taxon>Zoopagomycota</taxon>
        <taxon>Kickxellomycotina</taxon>
        <taxon>Kickxellomycetes</taxon>
        <taxon>Kickxellales</taxon>
        <taxon>Kickxellaceae</taxon>
        <taxon>Mycoemilia</taxon>
    </lineage>
</organism>
<feature type="region of interest" description="Disordered" evidence="1">
    <location>
        <begin position="158"/>
        <end position="213"/>
    </location>
</feature>
<feature type="chain" id="PRO_5040909817" evidence="2">
    <location>
        <begin position="26"/>
        <end position="237"/>
    </location>
</feature>
<evidence type="ECO:0000313" key="4">
    <source>
        <dbReference type="Proteomes" id="UP001150538"/>
    </source>
</evidence>
<evidence type="ECO:0000313" key="3">
    <source>
        <dbReference type="EMBL" id="KAJ1917757.1"/>
    </source>
</evidence>
<sequence length="237" mass="24804">MKYATASILSVALLSVLAGHKEANARVVGVVVGESDPEAAKSQAQSLLSKNWKDKFAPVYKEILGSLSANDKKAYDAFSAGDVPETYNPEWASKLFEKGFNKYLYSNPGGSETLQAIDADGDLNAIPTKVQEVFATATNDDEFRELFSKSPSLFVNAGDDDKSTSASGSESDDDKSKSSSVSGSDSESKKSSKSDSKDSDDDESSDTTGAAGSSNIISTHQFIGLAAAVIVGAASLI</sequence>
<proteinExistence type="predicted"/>
<name>A0A9W8A1R1_9FUNG</name>
<feature type="compositionally biased region" description="Basic and acidic residues" evidence="1">
    <location>
        <begin position="186"/>
        <end position="197"/>
    </location>
</feature>
<gene>
    <name evidence="3" type="ORF">H4219_003011</name>
</gene>
<comment type="caution">
    <text evidence="3">The sequence shown here is derived from an EMBL/GenBank/DDBJ whole genome shotgun (WGS) entry which is preliminary data.</text>
</comment>
<keyword evidence="2" id="KW-0732">Signal</keyword>
<dbReference type="Proteomes" id="UP001150538">
    <property type="component" value="Unassembled WGS sequence"/>
</dbReference>
<accession>A0A9W8A1R1</accession>
<reference evidence="3" key="1">
    <citation type="submission" date="2022-07" db="EMBL/GenBank/DDBJ databases">
        <title>Phylogenomic reconstructions and comparative analyses of Kickxellomycotina fungi.</title>
        <authorList>
            <person name="Reynolds N.K."/>
            <person name="Stajich J.E."/>
            <person name="Barry K."/>
            <person name="Grigoriev I.V."/>
            <person name="Crous P."/>
            <person name="Smith M.E."/>
        </authorList>
    </citation>
    <scope>NUCLEOTIDE SEQUENCE</scope>
    <source>
        <strain evidence="3">NBRC 100468</strain>
    </source>
</reference>
<feature type="signal peptide" evidence="2">
    <location>
        <begin position="1"/>
        <end position="25"/>
    </location>
</feature>
<dbReference type="EMBL" id="JANBPU010000062">
    <property type="protein sequence ID" value="KAJ1917757.1"/>
    <property type="molecule type" value="Genomic_DNA"/>
</dbReference>
<dbReference type="AlphaFoldDB" id="A0A9W8A1R1"/>
<keyword evidence="4" id="KW-1185">Reference proteome</keyword>